<dbReference type="InterPro" id="IPR027417">
    <property type="entry name" value="P-loop_NTPase"/>
</dbReference>
<dbReference type="SUPFAM" id="SSF52540">
    <property type="entry name" value="P-loop containing nucleoside triphosphate hydrolases"/>
    <property type="match status" value="1"/>
</dbReference>
<evidence type="ECO:0000259" key="2">
    <source>
        <dbReference type="Pfam" id="PF03008"/>
    </source>
</evidence>
<proteinExistence type="predicted"/>
<name>A0A9D2CKM3_9BACE</name>
<gene>
    <name evidence="3" type="ORF">H9824_10685</name>
</gene>
<dbReference type="AlphaFoldDB" id="A0A9D2CKM3"/>
<keyword evidence="3" id="KW-0547">Nucleotide-binding</keyword>
<keyword evidence="3" id="KW-0067">ATP-binding</keyword>
<dbReference type="GO" id="GO:0005524">
    <property type="term" value="F:ATP binding"/>
    <property type="evidence" value="ECO:0007669"/>
    <property type="project" value="UniProtKB-KW"/>
</dbReference>
<evidence type="ECO:0000313" key="3">
    <source>
        <dbReference type="EMBL" id="HIY89152.1"/>
    </source>
</evidence>
<dbReference type="PANTHER" id="PTHR34704:SF1">
    <property type="entry name" value="ATPASE"/>
    <property type="match status" value="1"/>
</dbReference>
<dbReference type="Pfam" id="PF01637">
    <property type="entry name" value="ATPase_2"/>
    <property type="match status" value="1"/>
</dbReference>
<dbReference type="Pfam" id="PF03008">
    <property type="entry name" value="DUF234"/>
    <property type="match status" value="1"/>
</dbReference>
<comment type="caution">
    <text evidence="3">The sequence shown here is derived from an EMBL/GenBank/DDBJ whole genome shotgun (WGS) entry which is preliminary data.</text>
</comment>
<dbReference type="PANTHER" id="PTHR34704">
    <property type="entry name" value="ATPASE"/>
    <property type="match status" value="1"/>
</dbReference>
<dbReference type="InterPro" id="IPR004256">
    <property type="entry name" value="DUF234"/>
</dbReference>
<dbReference type="InterPro" id="IPR011579">
    <property type="entry name" value="ATPase_dom"/>
</dbReference>
<feature type="domain" description="ATPase" evidence="1">
    <location>
        <begin position="3"/>
        <end position="210"/>
    </location>
</feature>
<dbReference type="Proteomes" id="UP000886851">
    <property type="component" value="Unassembled WGS sequence"/>
</dbReference>
<protein>
    <submittedName>
        <fullName evidence="3">ATP-binding protein</fullName>
    </submittedName>
</protein>
<dbReference type="EMBL" id="DXCV01000070">
    <property type="protein sequence ID" value="HIY89152.1"/>
    <property type="molecule type" value="Genomic_DNA"/>
</dbReference>
<sequence length="439" mass="51674">MKFYDRTNELKELQEVRNLAFTDHSKLTVLTGRRRIGKTSLIFKSCEDSTTLYWFVKRSNEADLCLEFAETVTRVLGVSVPGRLYSFTRLFEFVMELGIQHKFNLVIDEFQEFYNINPSIYSGMQDIWDRFRTRTHVNLIVSGSVYTLMEKIFKDAKEPLYGRSDRVLKLFPFPTYVLKEILKDHKPDFIPEDLLALYTFTGGIPKYIELFMDAHAVNMEQMVDFMVRPDSPFMDEGNTLLIQEFGKKYGNYFSILSAIADGDNTLPDLEGRLGISPGGYLKRLEEDYNLVHKKRPILSKEGTQKVRFEISDPFLRFWFRYFQKYQSLIQIRNFKGLASIIKNDYATYSGWMLEEYFKQRMIESGDFLHIGSWWESKGEANEIDIVGIYLFEKKALVAEVKRQRKNFKPELFQKKVETLRNKVLSKFEIESKCLTMEDM</sequence>
<reference evidence="3" key="1">
    <citation type="journal article" date="2021" name="PeerJ">
        <title>Extensive microbial diversity within the chicken gut microbiome revealed by metagenomics and culture.</title>
        <authorList>
            <person name="Gilroy R."/>
            <person name="Ravi A."/>
            <person name="Getino M."/>
            <person name="Pursley I."/>
            <person name="Horton D.L."/>
            <person name="Alikhan N.F."/>
            <person name="Baker D."/>
            <person name="Gharbi K."/>
            <person name="Hall N."/>
            <person name="Watson M."/>
            <person name="Adriaenssens E.M."/>
            <person name="Foster-Nyarko E."/>
            <person name="Jarju S."/>
            <person name="Secka A."/>
            <person name="Antonio M."/>
            <person name="Oren A."/>
            <person name="Chaudhuri R.R."/>
            <person name="La Ragione R."/>
            <person name="Hildebrand F."/>
            <person name="Pallen M.J."/>
        </authorList>
    </citation>
    <scope>NUCLEOTIDE SEQUENCE</scope>
    <source>
        <strain evidence="3">Gambia2-208</strain>
    </source>
</reference>
<organism evidence="3 4">
    <name type="scientific">Candidatus Bacteroides pullicola</name>
    <dbReference type="NCBI Taxonomy" id="2838475"/>
    <lineage>
        <taxon>Bacteria</taxon>
        <taxon>Pseudomonadati</taxon>
        <taxon>Bacteroidota</taxon>
        <taxon>Bacteroidia</taxon>
        <taxon>Bacteroidales</taxon>
        <taxon>Bacteroidaceae</taxon>
        <taxon>Bacteroides</taxon>
    </lineage>
</organism>
<feature type="domain" description="DUF234" evidence="2">
    <location>
        <begin position="318"/>
        <end position="404"/>
    </location>
</feature>
<dbReference type="Gene3D" id="3.40.50.300">
    <property type="entry name" value="P-loop containing nucleotide triphosphate hydrolases"/>
    <property type="match status" value="1"/>
</dbReference>
<reference evidence="3" key="2">
    <citation type="submission" date="2021-04" db="EMBL/GenBank/DDBJ databases">
        <authorList>
            <person name="Gilroy R."/>
        </authorList>
    </citation>
    <scope>NUCLEOTIDE SEQUENCE</scope>
    <source>
        <strain evidence="3">Gambia2-208</strain>
    </source>
</reference>
<evidence type="ECO:0000313" key="4">
    <source>
        <dbReference type="Proteomes" id="UP000886851"/>
    </source>
</evidence>
<evidence type="ECO:0000259" key="1">
    <source>
        <dbReference type="Pfam" id="PF01637"/>
    </source>
</evidence>
<accession>A0A9D2CKM3</accession>